<evidence type="ECO:0000313" key="1">
    <source>
        <dbReference type="EMBL" id="CCB43195.1"/>
    </source>
</evidence>
<accession>F6GTI6</accession>
<dbReference type="PaxDb" id="29760-VIT_17s0000g04110.t01"/>
<organism evidence="1 2">
    <name type="scientific">Vitis vinifera</name>
    <name type="common">Grape</name>
    <dbReference type="NCBI Taxonomy" id="29760"/>
    <lineage>
        <taxon>Eukaryota</taxon>
        <taxon>Viridiplantae</taxon>
        <taxon>Streptophyta</taxon>
        <taxon>Embryophyta</taxon>
        <taxon>Tracheophyta</taxon>
        <taxon>Spermatophyta</taxon>
        <taxon>Magnoliopsida</taxon>
        <taxon>eudicotyledons</taxon>
        <taxon>Gunneridae</taxon>
        <taxon>Pentapetalae</taxon>
        <taxon>rosids</taxon>
        <taxon>Vitales</taxon>
        <taxon>Vitaceae</taxon>
        <taxon>Viteae</taxon>
        <taxon>Vitis</taxon>
    </lineage>
</organism>
<sequence length="121" mass="13936">MFNTKKLTQKNYLKRWIRGYGLSHLPGCPNCCTHQRWLYKAWESGISFINDILNRAHGSASWSQGRGADGTWNHHICYTWSNVMDDYLHCLERGQATSAKMSAFLRRNLQWQGPNDSSKAG</sequence>
<dbReference type="HOGENOM" id="CLU_2042317_0_0_1"/>
<dbReference type="GO" id="GO:0071028">
    <property type="term" value="P:nuclear mRNA surveillance"/>
    <property type="evidence" value="ECO:0000318"/>
    <property type="project" value="GO_Central"/>
</dbReference>
<dbReference type="GO" id="GO:0000176">
    <property type="term" value="C:nuclear exosome (RNase complex)"/>
    <property type="evidence" value="ECO:0000318"/>
    <property type="project" value="GO_Central"/>
</dbReference>
<name>F6GTI6_VITVI</name>
<dbReference type="EMBL" id="FN594950">
    <property type="protein sequence ID" value="CCB43195.1"/>
    <property type="molecule type" value="Genomic_DNA"/>
</dbReference>
<reference evidence="2" key="1">
    <citation type="journal article" date="2007" name="Nature">
        <title>The grapevine genome sequence suggests ancestral hexaploidization in major angiosperm phyla.</title>
        <authorList>
            <consortium name="The French-Italian Public Consortium for Grapevine Genome Characterization."/>
            <person name="Jaillon O."/>
            <person name="Aury J.-M."/>
            <person name="Noel B."/>
            <person name="Policriti A."/>
            <person name="Clepet C."/>
            <person name="Casagrande A."/>
            <person name="Choisne N."/>
            <person name="Aubourg S."/>
            <person name="Vitulo N."/>
            <person name="Jubin C."/>
            <person name="Vezzi A."/>
            <person name="Legeai F."/>
            <person name="Hugueney P."/>
            <person name="Dasilva C."/>
            <person name="Horner D."/>
            <person name="Mica E."/>
            <person name="Jublot D."/>
            <person name="Poulain J."/>
            <person name="Bruyere C."/>
            <person name="Billault A."/>
            <person name="Segurens B."/>
            <person name="Gouyvenoux M."/>
            <person name="Ugarte E."/>
            <person name="Cattonaro F."/>
            <person name="Anthouard V."/>
            <person name="Vico V."/>
            <person name="Del Fabbro C."/>
            <person name="Alaux M."/>
            <person name="Di Gaspero G."/>
            <person name="Dumas V."/>
            <person name="Felice N."/>
            <person name="Paillard S."/>
            <person name="Juman I."/>
            <person name="Moroldo M."/>
            <person name="Scalabrin S."/>
            <person name="Canaguier A."/>
            <person name="Le Clainche I."/>
            <person name="Malacrida G."/>
            <person name="Durand E."/>
            <person name="Pesole G."/>
            <person name="Laucou V."/>
            <person name="Chatelet P."/>
            <person name="Merdinoglu D."/>
            <person name="Delledonne M."/>
            <person name="Pezzotti M."/>
            <person name="Lecharny A."/>
            <person name="Scarpelli C."/>
            <person name="Artiguenave F."/>
            <person name="Pe M.E."/>
            <person name="Valle G."/>
            <person name="Morgante M."/>
            <person name="Caboche M."/>
            <person name="Adam-Blondon A.-F."/>
            <person name="Weissenbach J."/>
            <person name="Quetier F."/>
            <person name="Wincker P."/>
        </authorList>
    </citation>
    <scope>NUCLEOTIDE SEQUENCE [LARGE SCALE GENOMIC DNA]</scope>
    <source>
        <strain evidence="2">cv. Pinot noir / PN40024</strain>
    </source>
</reference>
<dbReference type="GO" id="GO:0071051">
    <property type="term" value="P:poly(A)-dependent snoRNA 3'-end processing"/>
    <property type="evidence" value="ECO:0000318"/>
    <property type="project" value="GO_Central"/>
</dbReference>
<gene>
    <name evidence="1" type="ordered locus">VIT_17s0000g04110</name>
</gene>
<dbReference type="STRING" id="29760.F6GTI6"/>
<dbReference type="GO" id="GO:0000177">
    <property type="term" value="C:cytoplasmic exosome (RNase complex)"/>
    <property type="evidence" value="ECO:0000318"/>
    <property type="project" value="GO_Central"/>
</dbReference>
<proteinExistence type="predicted"/>
<evidence type="ECO:0000313" key="2">
    <source>
        <dbReference type="Proteomes" id="UP000009183"/>
    </source>
</evidence>
<dbReference type="GO" id="GO:0034475">
    <property type="term" value="P:U4 snRNA 3'-end processing"/>
    <property type="evidence" value="ECO:0000318"/>
    <property type="project" value="GO_Central"/>
</dbReference>
<keyword evidence="2" id="KW-1185">Reference proteome</keyword>
<dbReference type="GO" id="GO:0016075">
    <property type="term" value="P:rRNA catabolic process"/>
    <property type="evidence" value="ECO:0000318"/>
    <property type="project" value="GO_Central"/>
</dbReference>
<dbReference type="GO" id="GO:0005730">
    <property type="term" value="C:nucleolus"/>
    <property type="evidence" value="ECO:0000318"/>
    <property type="project" value="GO_Central"/>
</dbReference>
<dbReference type="Proteomes" id="UP000009183">
    <property type="component" value="Chromosome 17"/>
</dbReference>
<protein>
    <submittedName>
        <fullName evidence="1">Uncharacterized protein</fullName>
    </submittedName>
</protein>
<dbReference type="AlphaFoldDB" id="F6GTI6"/>
<dbReference type="GO" id="GO:0003723">
    <property type="term" value="F:RNA binding"/>
    <property type="evidence" value="ECO:0000318"/>
    <property type="project" value="GO_Central"/>
</dbReference>
<dbReference type="InParanoid" id="F6GTI6"/>